<comment type="caution">
    <text evidence="1">The sequence shown here is derived from an EMBL/GenBank/DDBJ whole genome shotgun (WGS) entry which is preliminary data.</text>
</comment>
<dbReference type="Proteomes" id="UP001234297">
    <property type="component" value="Chromosome 6"/>
</dbReference>
<name>A0ACC2L0J6_PERAE</name>
<reference evidence="1 2" key="1">
    <citation type="journal article" date="2022" name="Hortic Res">
        <title>A haplotype resolved chromosomal level avocado genome allows analysis of novel avocado genes.</title>
        <authorList>
            <person name="Nath O."/>
            <person name="Fletcher S.J."/>
            <person name="Hayward A."/>
            <person name="Shaw L.M."/>
            <person name="Masouleh A.K."/>
            <person name="Furtado A."/>
            <person name="Henry R.J."/>
            <person name="Mitter N."/>
        </authorList>
    </citation>
    <scope>NUCLEOTIDE SEQUENCE [LARGE SCALE GENOMIC DNA]</scope>
    <source>
        <strain evidence="2">cv. Hass</strain>
    </source>
</reference>
<accession>A0ACC2L0J6</accession>
<organism evidence="1 2">
    <name type="scientific">Persea americana</name>
    <name type="common">Avocado</name>
    <dbReference type="NCBI Taxonomy" id="3435"/>
    <lineage>
        <taxon>Eukaryota</taxon>
        <taxon>Viridiplantae</taxon>
        <taxon>Streptophyta</taxon>
        <taxon>Embryophyta</taxon>
        <taxon>Tracheophyta</taxon>
        <taxon>Spermatophyta</taxon>
        <taxon>Magnoliopsida</taxon>
        <taxon>Magnoliidae</taxon>
        <taxon>Laurales</taxon>
        <taxon>Lauraceae</taxon>
        <taxon>Persea</taxon>
    </lineage>
</organism>
<sequence length="598" mass="64016">MDKGGGLSIDSDSIGFFLTKPTAFLASSGIHTKRKRDPMDSNHRFYLNCRDNDSGAASVDEEPNEKRVDEMDFFSDKTTRFQESDGKSSSLNNIIKKEELNETATRLNFDVNTGLRLLTANTGSDQSTIDDGLSPNADDKQEKSELMTLQAELDHINEENQRLKGLLSQVSHNYSALQMHLVSLMQQQNNKNQSPGENETADQDLDEKKHDLGGAGGGGGGGGGGDGGGFIVPRQFMDLGPAATAETDEPSQSSSEGRSRDRAGSPHNNAEVVSKNNINSREIVPLDHDKTDFGDGRVRREESPDQSSQGWVPNKLPKLPTSKNVDQSSEATMRKARVSVRARSEAPMITDGCQWRKYGQKMAKGNPCPRAYYRCTMAAGCPVRKQVQRCAEDRTILITTYEGNHNHPLPPAAMAMASTTSAAVGMLLSGSMSSSDGLMNPNFLARTLLPCSSNMATISASAPFPTVTLDLTHSPSPLQFQRPPTQFQVPFPNPPQGFGSSQTPPIPQIFGQSLYNQSKFSGLQMSPSMGSTQFAQAQQPSLADTVSAATAAITADPNFTAALAAAISSIIGGANNNTTSAAAATTNSGSSNPNYPPN</sequence>
<proteinExistence type="predicted"/>
<evidence type="ECO:0000313" key="2">
    <source>
        <dbReference type="Proteomes" id="UP001234297"/>
    </source>
</evidence>
<gene>
    <name evidence="1" type="ORF">MRB53_020194</name>
</gene>
<protein>
    <submittedName>
        <fullName evidence="1">Uncharacterized protein</fullName>
    </submittedName>
</protein>
<keyword evidence="2" id="KW-1185">Reference proteome</keyword>
<evidence type="ECO:0000313" key="1">
    <source>
        <dbReference type="EMBL" id="KAJ8626887.1"/>
    </source>
</evidence>
<dbReference type="EMBL" id="CM056814">
    <property type="protein sequence ID" value="KAJ8626887.1"/>
    <property type="molecule type" value="Genomic_DNA"/>
</dbReference>